<name>A0A6A6AQ16_9PLEO</name>
<dbReference type="OrthoDB" id="3927820at2759"/>
<feature type="region of interest" description="Disordered" evidence="1">
    <location>
        <begin position="27"/>
        <end position="73"/>
    </location>
</feature>
<evidence type="ECO:0000313" key="2">
    <source>
        <dbReference type="EMBL" id="KAF2134092.1"/>
    </source>
</evidence>
<sequence>MASSNDEFGTVSSFLNADLLQAIGEAGSRVPSGPASQLADKELGYKIKRGGDASSPPPSPTSPEGSPPAAPRLTGEPVELLISRLLSLPQANNDHAGMVTIGLPLVMKCLGQHMVYDSTKHRVRLKAHSEVRLRGAELGLPAGYLAWLCADDGARATNILRIRVSELKAGEEILGRTWKGVDG</sequence>
<gene>
    <name evidence="2" type="ORF">P153DRAFT_353295</name>
</gene>
<evidence type="ECO:0000256" key="1">
    <source>
        <dbReference type="SAM" id="MobiDB-lite"/>
    </source>
</evidence>
<dbReference type="GeneID" id="54406864"/>
<feature type="compositionally biased region" description="Pro residues" evidence="1">
    <location>
        <begin position="55"/>
        <end position="70"/>
    </location>
</feature>
<protein>
    <submittedName>
        <fullName evidence="2">Uncharacterized protein</fullName>
    </submittedName>
</protein>
<organism evidence="2 3">
    <name type="scientific">Dothidotthia symphoricarpi CBS 119687</name>
    <dbReference type="NCBI Taxonomy" id="1392245"/>
    <lineage>
        <taxon>Eukaryota</taxon>
        <taxon>Fungi</taxon>
        <taxon>Dikarya</taxon>
        <taxon>Ascomycota</taxon>
        <taxon>Pezizomycotina</taxon>
        <taxon>Dothideomycetes</taxon>
        <taxon>Pleosporomycetidae</taxon>
        <taxon>Pleosporales</taxon>
        <taxon>Dothidotthiaceae</taxon>
        <taxon>Dothidotthia</taxon>
    </lineage>
</organism>
<dbReference type="Proteomes" id="UP000799771">
    <property type="component" value="Unassembled WGS sequence"/>
</dbReference>
<dbReference type="EMBL" id="ML977498">
    <property type="protein sequence ID" value="KAF2134092.1"/>
    <property type="molecule type" value="Genomic_DNA"/>
</dbReference>
<evidence type="ECO:0000313" key="3">
    <source>
        <dbReference type="Proteomes" id="UP000799771"/>
    </source>
</evidence>
<keyword evidence="3" id="KW-1185">Reference proteome</keyword>
<dbReference type="AlphaFoldDB" id="A0A6A6AQ16"/>
<proteinExistence type="predicted"/>
<dbReference type="RefSeq" id="XP_033528479.1">
    <property type="nucleotide sequence ID" value="XM_033666432.1"/>
</dbReference>
<feature type="compositionally biased region" description="Basic and acidic residues" evidence="1">
    <location>
        <begin position="39"/>
        <end position="51"/>
    </location>
</feature>
<accession>A0A6A6AQ16</accession>
<reference evidence="2" key="1">
    <citation type="journal article" date="2020" name="Stud. Mycol.">
        <title>101 Dothideomycetes genomes: a test case for predicting lifestyles and emergence of pathogens.</title>
        <authorList>
            <person name="Haridas S."/>
            <person name="Albert R."/>
            <person name="Binder M."/>
            <person name="Bloem J."/>
            <person name="Labutti K."/>
            <person name="Salamov A."/>
            <person name="Andreopoulos B."/>
            <person name="Baker S."/>
            <person name="Barry K."/>
            <person name="Bills G."/>
            <person name="Bluhm B."/>
            <person name="Cannon C."/>
            <person name="Castanera R."/>
            <person name="Culley D."/>
            <person name="Daum C."/>
            <person name="Ezra D."/>
            <person name="Gonzalez J."/>
            <person name="Henrissat B."/>
            <person name="Kuo A."/>
            <person name="Liang C."/>
            <person name="Lipzen A."/>
            <person name="Lutzoni F."/>
            <person name="Magnuson J."/>
            <person name="Mondo S."/>
            <person name="Nolan M."/>
            <person name="Ohm R."/>
            <person name="Pangilinan J."/>
            <person name="Park H.-J."/>
            <person name="Ramirez L."/>
            <person name="Alfaro M."/>
            <person name="Sun H."/>
            <person name="Tritt A."/>
            <person name="Yoshinaga Y."/>
            <person name="Zwiers L.-H."/>
            <person name="Turgeon B."/>
            <person name="Goodwin S."/>
            <person name="Spatafora J."/>
            <person name="Crous P."/>
            <person name="Grigoriev I."/>
        </authorList>
    </citation>
    <scope>NUCLEOTIDE SEQUENCE</scope>
    <source>
        <strain evidence="2">CBS 119687</strain>
    </source>
</reference>